<dbReference type="SUPFAM" id="SSF50998">
    <property type="entry name" value="Quinoprotein alcohol dehydrogenase-like"/>
    <property type="match status" value="1"/>
</dbReference>
<evidence type="ECO:0000313" key="6">
    <source>
        <dbReference type="Proteomes" id="UP000325030"/>
    </source>
</evidence>
<dbReference type="PANTHER" id="PTHR34512">
    <property type="entry name" value="CELL SURFACE PROTEIN"/>
    <property type="match status" value="1"/>
</dbReference>
<evidence type="ECO:0000313" key="4">
    <source>
        <dbReference type="EMBL" id="BBG26185.1"/>
    </source>
</evidence>
<dbReference type="SMART" id="SM00564">
    <property type="entry name" value="PQQ"/>
    <property type="match status" value="7"/>
</dbReference>
<feature type="domain" description="Pyrrolo-quinoline quinone repeat" evidence="2">
    <location>
        <begin position="290"/>
        <end position="381"/>
    </location>
</feature>
<dbReference type="Gene3D" id="2.40.128.630">
    <property type="match status" value="1"/>
</dbReference>
<dbReference type="OrthoDB" id="145878at2157"/>
<dbReference type="InterPro" id="IPR015943">
    <property type="entry name" value="WD40/YVTN_repeat-like_dom_sf"/>
</dbReference>
<dbReference type="GeneID" id="41717106"/>
<keyword evidence="5" id="KW-1185">Reference proteome</keyword>
<reference evidence="3 5" key="2">
    <citation type="journal article" date="2020" name="Int. J. Syst. Evol. Microbiol.">
        <title>Sulfuracidifex tepidarius gen. nov., sp. nov. and transfer of Sulfolobus metallicus Huber and Stetter 1992 to the genus Sulfuracidifex as Sulfuracidifex metallicus comb. nov.</title>
        <authorList>
            <person name="Itoh T."/>
            <person name="Miura T."/>
            <person name="Sakai H.D."/>
            <person name="Kato S."/>
            <person name="Ohkuma M."/>
            <person name="Takashina T."/>
        </authorList>
    </citation>
    <scope>NUCLEOTIDE SEQUENCE [LARGE SCALE GENOMIC DNA]</scope>
    <source>
        <strain evidence="3 5">IC-006</strain>
        <strain evidence="4">IC-007</strain>
    </source>
</reference>
<dbReference type="Gene3D" id="2.40.10.480">
    <property type="match status" value="1"/>
</dbReference>
<keyword evidence="1" id="KW-0472">Membrane</keyword>
<sequence>MVEKRHFLVLSAIMLIFIFLLVLVSDQGTLLSKRTFQTEVYMFEGGPNHVYQPSIYASSFNLSFPSAVIVTPTALVGSHTILFTTSGTVSNGTLNMVCVGGVYAVNAENGKVVWNESFPNMVMTQPLVVNGIIVVGVGNNMFVNQSFRGTGVNEIVALNEQGHVIWVHKTRGESMPTPVFFEGDIVEATGGGYVCSLDLSTGHLVWASKIPSYVSMSSPLLVGEQLLFGGANPYVFYDINVTNGKVIWETQINATGGLDDSSPSFCNGIVITGFTDLVSNNTLDYKEVGINITNGQLVWCLNEGEGPTPSDLESPPATLYDGYAFVTSPGVPYLYAVNYSNGNVIWKVKTGEDIDNPAVSGNLLFVLNHTGFLYVINLQGKVINVVKTGVVPGPGEPLLTENTIVIFGVNGVVKSIPLSKVI</sequence>
<keyword evidence="1" id="KW-1133">Transmembrane helix</keyword>
<evidence type="ECO:0000259" key="2">
    <source>
        <dbReference type="Pfam" id="PF13360"/>
    </source>
</evidence>
<dbReference type="Proteomes" id="UP000325030">
    <property type="component" value="Chromosome"/>
</dbReference>
<accession>A0A510DT95</accession>
<evidence type="ECO:0000313" key="3">
    <source>
        <dbReference type="EMBL" id="BBG23433.1"/>
    </source>
</evidence>
<dbReference type="AlphaFoldDB" id="A0A510DT95"/>
<dbReference type="InterPro" id="IPR011047">
    <property type="entry name" value="Quinoprotein_ADH-like_sf"/>
</dbReference>
<evidence type="ECO:0000256" key="1">
    <source>
        <dbReference type="SAM" id="Phobius"/>
    </source>
</evidence>
<dbReference type="STRING" id="1294262.GCA_001316085_02005"/>
<dbReference type="EMBL" id="AP018930">
    <property type="protein sequence ID" value="BBG26185.1"/>
    <property type="molecule type" value="Genomic_DNA"/>
</dbReference>
<dbReference type="Pfam" id="PF13360">
    <property type="entry name" value="PQQ_2"/>
    <property type="match status" value="2"/>
</dbReference>
<protein>
    <submittedName>
        <fullName evidence="3">Outer membrane protein assembly factor BamB</fullName>
    </submittedName>
</protein>
<dbReference type="RefSeq" id="WP_149528345.1">
    <property type="nucleotide sequence ID" value="NZ_AP018929.1"/>
</dbReference>
<name>A0A510DT95_9CREN</name>
<feature type="domain" description="Pyrrolo-quinoline quinone repeat" evidence="2">
    <location>
        <begin position="100"/>
        <end position="257"/>
    </location>
</feature>
<evidence type="ECO:0000313" key="5">
    <source>
        <dbReference type="Proteomes" id="UP000322983"/>
    </source>
</evidence>
<organism evidence="3 5">
    <name type="scientific">Sulfuracidifex tepidarius</name>
    <dbReference type="NCBI Taxonomy" id="1294262"/>
    <lineage>
        <taxon>Archaea</taxon>
        <taxon>Thermoproteota</taxon>
        <taxon>Thermoprotei</taxon>
        <taxon>Sulfolobales</taxon>
        <taxon>Sulfolobaceae</taxon>
        <taxon>Sulfuracidifex</taxon>
    </lineage>
</organism>
<dbReference type="EMBL" id="AP018929">
    <property type="protein sequence ID" value="BBG23433.1"/>
    <property type="molecule type" value="Genomic_DNA"/>
</dbReference>
<keyword evidence="1" id="KW-0812">Transmembrane</keyword>
<dbReference type="PANTHER" id="PTHR34512:SF30">
    <property type="entry name" value="OUTER MEMBRANE PROTEIN ASSEMBLY FACTOR BAMB"/>
    <property type="match status" value="1"/>
</dbReference>
<feature type="transmembrane region" description="Helical" evidence="1">
    <location>
        <begin position="7"/>
        <end position="25"/>
    </location>
</feature>
<accession>A0A510E116</accession>
<dbReference type="InterPro" id="IPR018391">
    <property type="entry name" value="PQQ_b-propeller_rpt"/>
</dbReference>
<dbReference type="InterPro" id="IPR002372">
    <property type="entry name" value="PQQ_rpt_dom"/>
</dbReference>
<dbReference type="KEGG" id="step:IC006_0717"/>
<dbReference type="Gene3D" id="2.130.10.10">
    <property type="entry name" value="YVTN repeat-like/Quinoprotein amine dehydrogenase"/>
    <property type="match status" value="1"/>
</dbReference>
<reference evidence="6" key="1">
    <citation type="submission" date="2018-09" db="EMBL/GenBank/DDBJ databases">
        <title>Complete Genome Sequencing of Sulfolobus sp. JCM 16834.</title>
        <authorList>
            <person name="Kato S."/>
            <person name="Itoh T."/>
            <person name="Ohkuma M."/>
        </authorList>
    </citation>
    <scope>NUCLEOTIDE SEQUENCE [LARGE SCALE GENOMIC DNA]</scope>
    <source>
        <strain evidence="6">IC-007</strain>
    </source>
</reference>
<proteinExistence type="predicted"/>
<dbReference type="Proteomes" id="UP000322983">
    <property type="component" value="Chromosome"/>
</dbReference>
<gene>
    <name evidence="3" type="ORF">IC006_0717</name>
    <name evidence="4" type="ORF">IC007_0690</name>
</gene>